<keyword evidence="3" id="KW-0238">DNA-binding</keyword>
<dbReference type="InterPro" id="IPR036388">
    <property type="entry name" value="WH-like_DNA-bd_sf"/>
</dbReference>
<comment type="caution">
    <text evidence="6">The sequence shown here is derived from an EMBL/GenBank/DDBJ whole genome shotgun (WGS) entry which is preliminary data.</text>
</comment>
<dbReference type="RefSeq" id="WP_380689014.1">
    <property type="nucleotide sequence ID" value="NZ_JBHRSS010000003.1"/>
</dbReference>
<dbReference type="PANTHER" id="PTHR30126">
    <property type="entry name" value="HTH-TYPE TRANSCRIPTIONAL REGULATOR"/>
    <property type="match status" value="1"/>
</dbReference>
<dbReference type="PANTHER" id="PTHR30126:SF39">
    <property type="entry name" value="HTH-TYPE TRANSCRIPTIONAL REGULATOR CYSL"/>
    <property type="match status" value="1"/>
</dbReference>
<reference evidence="7" key="1">
    <citation type="journal article" date="2019" name="Int. J. Syst. Evol. Microbiol.">
        <title>The Global Catalogue of Microorganisms (GCM) 10K type strain sequencing project: providing services to taxonomists for standard genome sequencing and annotation.</title>
        <authorList>
            <consortium name="The Broad Institute Genomics Platform"/>
            <consortium name="The Broad Institute Genome Sequencing Center for Infectious Disease"/>
            <person name="Wu L."/>
            <person name="Ma J."/>
        </authorList>
    </citation>
    <scope>NUCLEOTIDE SEQUENCE [LARGE SCALE GENOMIC DNA]</scope>
    <source>
        <strain evidence="7">KCTC 52640</strain>
    </source>
</reference>
<sequence length="295" mass="31631">MNSRQLQIFLAVYDGGSFSAAARQLYLSQSVVSRHIAALEDMVGNTLLVRGARGVTPTPAGDLLAGYARRLSAVTSEAKAALSGLKEDGTEPLRIGASLTIGNYLLPRLLTTFHQRYPDIEIELSVANTETTQQQLSSDDLDVALTEGFVDTDVFNADSFTDDQLVVVAAPGADVARLQHPTLAQLMHYPCVVRERGSGTRAVVEKALAERGFTLRHSVSMGSTEAVKGAVIAGAGFTITSLRTVEDELAAGSLVRLRPNHFFLHRPLHLVQRKDHPASAAVANFIALLNDPDAC</sequence>
<evidence type="ECO:0000256" key="1">
    <source>
        <dbReference type="ARBA" id="ARBA00009437"/>
    </source>
</evidence>
<keyword evidence="4" id="KW-0804">Transcription</keyword>
<dbReference type="Gene3D" id="3.40.190.290">
    <property type="match status" value="1"/>
</dbReference>
<comment type="similarity">
    <text evidence="1">Belongs to the LysR transcriptional regulatory family.</text>
</comment>
<dbReference type="PRINTS" id="PR00039">
    <property type="entry name" value="HTHLYSR"/>
</dbReference>
<dbReference type="InterPro" id="IPR000847">
    <property type="entry name" value="LysR_HTH_N"/>
</dbReference>
<dbReference type="InterPro" id="IPR036390">
    <property type="entry name" value="WH_DNA-bd_sf"/>
</dbReference>
<dbReference type="SUPFAM" id="SSF53850">
    <property type="entry name" value="Periplasmic binding protein-like II"/>
    <property type="match status" value="1"/>
</dbReference>
<evidence type="ECO:0000259" key="5">
    <source>
        <dbReference type="PROSITE" id="PS50931"/>
    </source>
</evidence>
<feature type="domain" description="HTH lysR-type" evidence="5">
    <location>
        <begin position="1"/>
        <end position="58"/>
    </location>
</feature>
<dbReference type="InterPro" id="IPR005119">
    <property type="entry name" value="LysR_subst-bd"/>
</dbReference>
<proteinExistence type="inferred from homology"/>
<protein>
    <submittedName>
        <fullName evidence="6">LysR substrate-binding domain-containing protein</fullName>
    </submittedName>
</protein>
<dbReference type="Gene3D" id="1.10.10.10">
    <property type="entry name" value="Winged helix-like DNA-binding domain superfamily/Winged helix DNA-binding domain"/>
    <property type="match status" value="1"/>
</dbReference>
<dbReference type="SUPFAM" id="SSF46785">
    <property type="entry name" value="Winged helix' DNA-binding domain"/>
    <property type="match status" value="1"/>
</dbReference>
<dbReference type="Pfam" id="PF00126">
    <property type="entry name" value="HTH_1"/>
    <property type="match status" value="1"/>
</dbReference>
<evidence type="ECO:0000256" key="2">
    <source>
        <dbReference type="ARBA" id="ARBA00023015"/>
    </source>
</evidence>
<dbReference type="Proteomes" id="UP001595462">
    <property type="component" value="Unassembled WGS sequence"/>
</dbReference>
<organism evidence="6 7">
    <name type="scientific">Salinisphaera aquimarina</name>
    <dbReference type="NCBI Taxonomy" id="2094031"/>
    <lineage>
        <taxon>Bacteria</taxon>
        <taxon>Pseudomonadati</taxon>
        <taxon>Pseudomonadota</taxon>
        <taxon>Gammaproteobacteria</taxon>
        <taxon>Salinisphaerales</taxon>
        <taxon>Salinisphaeraceae</taxon>
        <taxon>Salinisphaera</taxon>
    </lineage>
</organism>
<evidence type="ECO:0000313" key="7">
    <source>
        <dbReference type="Proteomes" id="UP001595462"/>
    </source>
</evidence>
<accession>A0ABV7EQT1</accession>
<dbReference type="Pfam" id="PF03466">
    <property type="entry name" value="LysR_substrate"/>
    <property type="match status" value="1"/>
</dbReference>
<keyword evidence="2" id="KW-0805">Transcription regulation</keyword>
<name>A0ABV7EQT1_9GAMM</name>
<evidence type="ECO:0000313" key="6">
    <source>
        <dbReference type="EMBL" id="MFC3104233.1"/>
    </source>
</evidence>
<gene>
    <name evidence="6" type="ORF">ACFOSU_10030</name>
</gene>
<dbReference type="PROSITE" id="PS50931">
    <property type="entry name" value="HTH_LYSR"/>
    <property type="match status" value="1"/>
</dbReference>
<dbReference type="CDD" id="cd08420">
    <property type="entry name" value="PBP2_CysL_like"/>
    <property type="match status" value="1"/>
</dbReference>
<evidence type="ECO:0000256" key="4">
    <source>
        <dbReference type="ARBA" id="ARBA00023163"/>
    </source>
</evidence>
<dbReference type="EMBL" id="JBHRSS010000003">
    <property type="protein sequence ID" value="MFC3104233.1"/>
    <property type="molecule type" value="Genomic_DNA"/>
</dbReference>
<evidence type="ECO:0000256" key="3">
    <source>
        <dbReference type="ARBA" id="ARBA00023125"/>
    </source>
</evidence>
<keyword evidence="7" id="KW-1185">Reference proteome</keyword>